<evidence type="ECO:0000256" key="6">
    <source>
        <dbReference type="ARBA" id="ARBA00025797"/>
    </source>
</evidence>
<dbReference type="Proteomes" id="UP000285301">
    <property type="component" value="Unassembled WGS sequence"/>
</dbReference>
<feature type="non-terminal residue" evidence="10">
    <location>
        <position position="159"/>
    </location>
</feature>
<feature type="transmembrane region" description="Helical" evidence="7">
    <location>
        <begin position="62"/>
        <end position="83"/>
    </location>
</feature>
<dbReference type="AlphaFoldDB" id="A0A3S4QJQ7"/>
<dbReference type="InterPro" id="IPR045014">
    <property type="entry name" value="TM41A/B"/>
</dbReference>
<evidence type="ECO:0000256" key="1">
    <source>
        <dbReference type="ARBA" id="ARBA00004141"/>
    </source>
</evidence>
<organism evidence="10 11">
    <name type="scientific">Dinothrombium tinctorium</name>
    <dbReference type="NCBI Taxonomy" id="1965070"/>
    <lineage>
        <taxon>Eukaryota</taxon>
        <taxon>Metazoa</taxon>
        <taxon>Ecdysozoa</taxon>
        <taxon>Arthropoda</taxon>
        <taxon>Chelicerata</taxon>
        <taxon>Arachnida</taxon>
        <taxon>Acari</taxon>
        <taxon>Acariformes</taxon>
        <taxon>Trombidiformes</taxon>
        <taxon>Prostigmata</taxon>
        <taxon>Anystina</taxon>
        <taxon>Parasitengona</taxon>
        <taxon>Trombidioidea</taxon>
        <taxon>Trombidiidae</taxon>
        <taxon>Dinothrombium</taxon>
    </lineage>
</organism>
<evidence type="ECO:0000256" key="5">
    <source>
        <dbReference type="ARBA" id="ARBA00023136"/>
    </source>
</evidence>
<keyword evidence="4 7" id="KW-1133">Transmembrane helix</keyword>
<evidence type="ECO:0000313" key="10">
    <source>
        <dbReference type="EMBL" id="RWS04336.1"/>
    </source>
</evidence>
<evidence type="ECO:0000256" key="2">
    <source>
        <dbReference type="ARBA" id="ARBA00022692"/>
    </source>
</evidence>
<evidence type="ECO:0000259" key="8">
    <source>
        <dbReference type="Pfam" id="PF09335"/>
    </source>
</evidence>
<keyword evidence="2 7" id="KW-0812">Transmembrane</keyword>
<feature type="non-terminal residue" evidence="10">
    <location>
        <position position="1"/>
    </location>
</feature>
<comment type="caution">
    <text evidence="10">The sequence shown here is derived from an EMBL/GenBank/DDBJ whole genome shotgun (WGS) entry which is preliminary data.</text>
</comment>
<dbReference type="InterPro" id="IPR032816">
    <property type="entry name" value="VTT_dom"/>
</dbReference>
<dbReference type="OrthoDB" id="3364966at2759"/>
<dbReference type="STRING" id="1965070.A0A3S4QJQ7"/>
<reference evidence="10" key="2">
    <citation type="submission" date="2018-11" db="EMBL/GenBank/DDBJ databases">
        <title>Trombidioid mite genomics.</title>
        <authorList>
            <person name="Dong X."/>
        </authorList>
    </citation>
    <scope>NUCLEOTIDE SEQUENCE</scope>
    <source>
        <strain evidence="10">UoL-WK</strain>
    </source>
</reference>
<sequence length="159" mass="17901">NLISGSLFGITIGFILSCVLTAVGASFCYLLSKFCGKQLIVEHFPSRIAFLKQTIDDSRSRLIYILLFLRLFPITPNWFLNIASPIIDIPLHLFFASVFFGLMPYNFVCVQTGCILSQLNSLDDVLSKDVLLKLVLIALVVLIPSFIIKKDNKLRNRET</sequence>
<protein>
    <submittedName>
        <fullName evidence="10">Transmembrane protein 41A-A-like protein</fullName>
    </submittedName>
</protein>
<feature type="transmembrane region" description="Helical" evidence="7">
    <location>
        <begin position="89"/>
        <end position="109"/>
    </location>
</feature>
<keyword evidence="11" id="KW-1185">Reference proteome</keyword>
<gene>
    <name evidence="9" type="ORF">B4U79_09926</name>
    <name evidence="10" type="ORF">B4U79_15733</name>
</gene>
<keyword evidence="5 7" id="KW-0472">Membrane</keyword>
<evidence type="ECO:0000313" key="9">
    <source>
        <dbReference type="EMBL" id="RWS03670.1"/>
    </source>
</evidence>
<evidence type="ECO:0000313" key="11">
    <source>
        <dbReference type="Proteomes" id="UP000285301"/>
    </source>
</evidence>
<dbReference type="PANTHER" id="PTHR43220:SF21">
    <property type="entry name" value="TRANSMEMBRANE PROTEIN 41A"/>
    <property type="match status" value="1"/>
</dbReference>
<keyword evidence="3" id="KW-0732">Signal</keyword>
<dbReference type="GO" id="GO:0016020">
    <property type="term" value="C:membrane"/>
    <property type="evidence" value="ECO:0007669"/>
    <property type="project" value="UniProtKB-SubCell"/>
</dbReference>
<reference evidence="10 11" key="1">
    <citation type="journal article" date="2018" name="Gigascience">
        <title>Genomes of trombidid mites reveal novel predicted allergens and laterally-transferred genes associated with secondary metabolism.</title>
        <authorList>
            <person name="Dong X."/>
            <person name="Chaisiri K."/>
            <person name="Xia D."/>
            <person name="Armstrong S.D."/>
            <person name="Fang Y."/>
            <person name="Donnelly M.J."/>
            <person name="Kadowaki T."/>
            <person name="McGarry J.W."/>
            <person name="Darby A.C."/>
            <person name="Makepeace B.L."/>
        </authorList>
    </citation>
    <scope>NUCLEOTIDE SEQUENCE [LARGE SCALE GENOMIC DNA]</scope>
    <source>
        <strain evidence="10">UoL-WK</strain>
    </source>
</reference>
<proteinExistence type="inferred from homology"/>
<comment type="subcellular location">
    <subcellularLocation>
        <location evidence="1">Membrane</location>
        <topology evidence="1">Multi-pass membrane protein</topology>
    </subcellularLocation>
</comment>
<dbReference type="Pfam" id="PF09335">
    <property type="entry name" value="VTT_dom"/>
    <property type="match status" value="1"/>
</dbReference>
<dbReference type="PANTHER" id="PTHR43220">
    <property type="match status" value="1"/>
</dbReference>
<evidence type="ECO:0000256" key="7">
    <source>
        <dbReference type="SAM" id="Phobius"/>
    </source>
</evidence>
<evidence type="ECO:0000256" key="3">
    <source>
        <dbReference type="ARBA" id="ARBA00022729"/>
    </source>
</evidence>
<comment type="similarity">
    <text evidence="6">Belongs to the TMEM41 family.</text>
</comment>
<feature type="domain" description="VTT" evidence="8">
    <location>
        <begin position="3"/>
        <end position="113"/>
    </location>
</feature>
<name>A0A3S4QJQ7_9ACAR</name>
<dbReference type="EMBL" id="NCKU01005626">
    <property type="protein sequence ID" value="RWS04336.1"/>
    <property type="molecule type" value="Genomic_DNA"/>
</dbReference>
<feature type="transmembrane region" description="Helical" evidence="7">
    <location>
        <begin position="130"/>
        <end position="148"/>
    </location>
</feature>
<evidence type="ECO:0000256" key="4">
    <source>
        <dbReference type="ARBA" id="ARBA00022989"/>
    </source>
</evidence>
<dbReference type="EMBL" id="NCKU01006281">
    <property type="protein sequence ID" value="RWS03670.1"/>
    <property type="molecule type" value="Genomic_DNA"/>
</dbReference>
<feature type="transmembrane region" description="Helical" evidence="7">
    <location>
        <begin position="6"/>
        <end position="31"/>
    </location>
</feature>
<accession>A0A3S4QJQ7</accession>